<evidence type="ECO:0000313" key="4">
    <source>
        <dbReference type="Proteomes" id="UP000035930"/>
    </source>
</evidence>
<organism evidence="3 5">
    <name type="scientific">Francisella orientalis</name>
    <dbReference type="NCBI Taxonomy" id="299583"/>
    <lineage>
        <taxon>Bacteria</taxon>
        <taxon>Pseudomonadati</taxon>
        <taxon>Pseudomonadota</taxon>
        <taxon>Gammaproteobacteria</taxon>
        <taxon>Thiotrichales</taxon>
        <taxon>Francisellaceae</taxon>
        <taxon>Francisella</taxon>
    </lineage>
</organism>
<dbReference type="GeneID" id="45433726"/>
<name>A0AAP7KJD9_9GAMM</name>
<dbReference type="EMBL" id="QPQM01000006">
    <property type="protein sequence ID" value="NIY56489.1"/>
    <property type="molecule type" value="Genomic_DNA"/>
</dbReference>
<evidence type="ECO:0000259" key="1">
    <source>
        <dbReference type="Pfam" id="PF00501"/>
    </source>
</evidence>
<proteinExistence type="predicted"/>
<dbReference type="SUPFAM" id="SSF56801">
    <property type="entry name" value="Acetyl-CoA synthetase-like"/>
    <property type="match status" value="1"/>
</dbReference>
<dbReference type="InterPro" id="IPR042099">
    <property type="entry name" value="ANL_N_sf"/>
</dbReference>
<keyword evidence="4" id="KW-1185">Reference proteome</keyword>
<dbReference type="Pfam" id="PF00501">
    <property type="entry name" value="AMP-binding"/>
    <property type="match status" value="1"/>
</dbReference>
<evidence type="ECO:0000313" key="5">
    <source>
        <dbReference type="Proteomes" id="UP000774689"/>
    </source>
</evidence>
<evidence type="ECO:0000313" key="3">
    <source>
        <dbReference type="EMBL" id="NIY56489.1"/>
    </source>
</evidence>
<dbReference type="EMBL" id="CP011923">
    <property type="protein sequence ID" value="AKN89242.1"/>
    <property type="molecule type" value="Genomic_DNA"/>
</dbReference>
<dbReference type="AlphaFoldDB" id="A0AAP7KJD9"/>
<feature type="domain" description="AMP-dependent synthetase/ligase" evidence="1">
    <location>
        <begin position="114"/>
        <end position="273"/>
    </location>
</feature>
<sequence>MKSTLKSILEFHAQNPSEIVFIKDPNNIIAKEFLNDIKTLANHLDIILNNNSKVALSIDDIYLFCCTWIACQFLGKTTIMLPNNKSGTIIKLATHYDSLITDNDLDLSAKIINEYTLKDCETIFFTSGSTGEYKGYSKTIYNLEQESSAINSVIQSFSLKKINVLTTVSHQHLYGFSWAIVWPLLYQKIIHTERLFVPELIHKKLLQDNNILITTPVIISHLEGNITTPITNSLLISSASALSTDIAIKFQNSYNIPILEAYGSSETGVIAYRQQLIDRLWKPFDNVCITTESDQLVVRSLFFKQKKQLMSDIVALYNDKFELKGRVDKIVKIAGNRLSISQMQNILIDYDLIQDCVCIKRQSYREYIAAIICLNQAGQDLLQNFGKQNLIKQIKSYLLNYYSNVVIPKQWRFVTEIPTNSQGKRTLERLVELLDDN</sequence>
<dbReference type="Proteomes" id="UP000035930">
    <property type="component" value="Chromosome"/>
</dbReference>
<reference evidence="2" key="2">
    <citation type="submission" date="2017-08" db="EMBL/GenBank/DDBJ databases">
        <title>Complete Genome Sequence of Francisella noatunensis subsp. orientalis strain FNO190.</title>
        <authorList>
            <person name="Pereira F.L."/>
            <person name="Goncalves L.A."/>
            <person name="Guilherme T.C."/>
            <person name="Soares S.C."/>
            <person name="Dorella F.A."/>
            <person name="Carvalho A.F."/>
            <person name="Leibowitz M.P."/>
            <person name="Leal C.A.G."/>
            <person name="Azevedo V.A.C."/>
            <person name="Figueiredo H.C.P."/>
        </authorList>
    </citation>
    <scope>NUCLEOTIDE SEQUENCE</scope>
    <source>
        <strain evidence="2">FNO190</strain>
    </source>
</reference>
<accession>A0AAP7KJD9</accession>
<dbReference type="Gene3D" id="3.40.50.12780">
    <property type="entry name" value="N-terminal domain of ligase-like"/>
    <property type="match status" value="1"/>
</dbReference>
<dbReference type="InterPro" id="IPR045851">
    <property type="entry name" value="AMP-bd_C_sf"/>
</dbReference>
<dbReference type="PANTHER" id="PTHR45398">
    <property type="match status" value="1"/>
</dbReference>
<protein>
    <submittedName>
        <fullName evidence="3">Aconitate hydratase</fullName>
    </submittedName>
    <submittedName>
        <fullName evidence="2">Acyl-CoA synthetase, AMP-(Fatty) acid ligase</fullName>
    </submittedName>
</protein>
<evidence type="ECO:0000313" key="2">
    <source>
        <dbReference type="EMBL" id="AKN89242.1"/>
    </source>
</evidence>
<dbReference type="RefSeq" id="WP_030005759.1">
    <property type="nucleotide sequence ID" value="NZ_CP011923.2"/>
</dbReference>
<dbReference type="Gene3D" id="3.30.300.30">
    <property type="match status" value="1"/>
</dbReference>
<keyword evidence="2" id="KW-0436">Ligase</keyword>
<reference evidence="3" key="3">
    <citation type="journal article" date="2020" name="Int. J. Syst. Evol. Microbiol.">
        <title>Reclassification of Francisella noatunensis subsp. orientalis Ottem et al. 2009 as Francisella orientalis sp. nov., Francisella noatunensis subsp. chilensis subsp. nov. and emended description of Francisella noatunensis.</title>
        <authorList>
            <person name="Ramirez-Paredes J.G."/>
            <person name="Larsson P."/>
            <person name="Thompson K.D."/>
            <person name="Penman D.J."/>
            <person name="Busse H.J."/>
            <person name="Ohrman C."/>
            <person name="Sjodin A."/>
            <person name="Soto E."/>
            <person name="Richards R.H."/>
            <person name="Adams A."/>
            <person name="Colquhoun D.J."/>
        </authorList>
    </citation>
    <scope>NUCLEOTIDE SEQUENCE</scope>
    <source>
        <strain evidence="3">LADL-07285A</strain>
    </source>
</reference>
<dbReference type="Proteomes" id="UP000774689">
    <property type="component" value="Unassembled WGS sequence"/>
</dbReference>
<dbReference type="GO" id="GO:0016874">
    <property type="term" value="F:ligase activity"/>
    <property type="evidence" value="ECO:0007669"/>
    <property type="project" value="UniProtKB-KW"/>
</dbReference>
<gene>
    <name evidence="3" type="ORF">CHQ83_03840</name>
    <name evidence="2" type="ORF">FNO190_1643</name>
</gene>
<dbReference type="InterPro" id="IPR000873">
    <property type="entry name" value="AMP-dep_synth/lig_dom"/>
</dbReference>
<dbReference type="PANTHER" id="PTHR45398:SF1">
    <property type="entry name" value="ENZYME, PUTATIVE (JCVI)-RELATED"/>
    <property type="match status" value="1"/>
</dbReference>
<reference evidence="4" key="1">
    <citation type="submission" date="2015-02" db="EMBL/GenBank/DDBJ databases">
        <title>Complete genome sequence of Francisella noatunensis subsp. orientalis FNO190 isolated from farm-raised Nile tilapia in Brazil.</title>
        <authorList>
            <person name="Figueiredo H.C.P."/>
            <person name="Leal C.A.G."/>
            <person name="Pereira F.L."/>
            <person name="Soares S.C."/>
            <person name="Goncalves L.A."/>
            <person name="Dorella F.A."/>
            <person name="Carvalho A.F."/>
            <person name="Azevedo V.A.C."/>
        </authorList>
    </citation>
    <scope>NUCLEOTIDE SEQUENCE [LARGE SCALE GENOMIC DNA]</scope>
    <source>
        <strain evidence="4">FNO190</strain>
    </source>
</reference>